<keyword evidence="1" id="KW-0472">Membrane</keyword>
<keyword evidence="1" id="KW-0812">Transmembrane</keyword>
<dbReference type="Proteomes" id="UP000504633">
    <property type="component" value="Unplaced"/>
</dbReference>
<keyword evidence="1" id="KW-1133">Transmembrane helix</keyword>
<proteinExistence type="predicted"/>
<accession>A0A6J1M7G0</accession>
<dbReference type="GeneID" id="111602351"/>
<gene>
    <name evidence="3" type="primary">LOC111602351</name>
</gene>
<evidence type="ECO:0000256" key="1">
    <source>
        <dbReference type="SAM" id="Phobius"/>
    </source>
</evidence>
<reference evidence="3" key="1">
    <citation type="submission" date="2025-08" db="UniProtKB">
        <authorList>
            <consortium name="RefSeq"/>
        </authorList>
    </citation>
    <scope>IDENTIFICATION</scope>
    <source>
        <strain evidence="3">15085-1641.00</strain>
        <tissue evidence="3">Whole body</tissue>
    </source>
</reference>
<dbReference type="RefSeq" id="XP_023175131.2">
    <property type="nucleotide sequence ID" value="XM_023319363.2"/>
</dbReference>
<dbReference type="KEGG" id="dhe:111602351"/>
<sequence>MLSTQRNKLVVIAVCMLLIVIYVPIYLIYEQLLQLIATAALLYAALDEKARFRPLLILCWLCSTLIIMSHMSYRSMFCLRHLLFEKTDLIVSLPWTWFSFNKLALIGYLMYYVYAVYEQLSLSKTNEAETQTLQSESMTNTETVEVNVS</sequence>
<feature type="transmembrane region" description="Helical" evidence="1">
    <location>
        <begin position="7"/>
        <end position="25"/>
    </location>
</feature>
<feature type="transmembrane region" description="Helical" evidence="1">
    <location>
        <begin position="55"/>
        <end position="73"/>
    </location>
</feature>
<feature type="transmembrane region" description="Helical" evidence="1">
    <location>
        <begin position="93"/>
        <end position="114"/>
    </location>
</feature>
<organism evidence="2 3">
    <name type="scientific">Drosophila hydei</name>
    <name type="common">Fruit fly</name>
    <dbReference type="NCBI Taxonomy" id="7224"/>
    <lineage>
        <taxon>Eukaryota</taxon>
        <taxon>Metazoa</taxon>
        <taxon>Ecdysozoa</taxon>
        <taxon>Arthropoda</taxon>
        <taxon>Hexapoda</taxon>
        <taxon>Insecta</taxon>
        <taxon>Pterygota</taxon>
        <taxon>Neoptera</taxon>
        <taxon>Endopterygota</taxon>
        <taxon>Diptera</taxon>
        <taxon>Brachycera</taxon>
        <taxon>Muscomorpha</taxon>
        <taxon>Ephydroidea</taxon>
        <taxon>Drosophilidae</taxon>
        <taxon>Drosophila</taxon>
    </lineage>
</organism>
<keyword evidence="2" id="KW-1185">Reference proteome</keyword>
<evidence type="ECO:0000313" key="3">
    <source>
        <dbReference type="RefSeq" id="XP_023175131.2"/>
    </source>
</evidence>
<name>A0A6J1M7G0_DROHY</name>
<protein>
    <submittedName>
        <fullName evidence="3">Uncharacterized protein LOC111602351</fullName>
    </submittedName>
</protein>
<evidence type="ECO:0000313" key="2">
    <source>
        <dbReference type="Proteomes" id="UP000504633"/>
    </source>
</evidence>
<dbReference type="AlphaFoldDB" id="A0A6J1M7G0"/>